<dbReference type="Proteomes" id="UP000198701">
    <property type="component" value="Unassembled WGS sequence"/>
</dbReference>
<dbReference type="RefSeq" id="WP_092323113.1">
    <property type="nucleotide sequence ID" value="NZ_FNFU01000007.1"/>
</dbReference>
<name>A0A1G9CIM6_9MICO</name>
<gene>
    <name evidence="1" type="ORF">SAMN05216282_10771</name>
</gene>
<evidence type="ECO:0000313" key="2">
    <source>
        <dbReference type="Proteomes" id="UP000198701"/>
    </source>
</evidence>
<dbReference type="OrthoDB" id="5124856at2"/>
<evidence type="ECO:0000313" key="1">
    <source>
        <dbReference type="EMBL" id="SDK51531.1"/>
    </source>
</evidence>
<dbReference type="EMBL" id="FNFU01000007">
    <property type="protein sequence ID" value="SDK51531.1"/>
    <property type="molecule type" value="Genomic_DNA"/>
</dbReference>
<sequence length="154" mass="16337">MNRVVLVSPSGSIFKSLAELGLDDLPADARPELTVLCWEAGAGEAPSIAVGHDDSGTLSGRLRLSVQRALSGSAAGRNLFRLTPWDGGSRMWRAVRRSPAARQALREAGLIVAVERDSILTAWKSVHSSLARDAAAVYGLPSARTVLKDSRPHG</sequence>
<reference evidence="1 2" key="1">
    <citation type="submission" date="2016-10" db="EMBL/GenBank/DDBJ databases">
        <authorList>
            <person name="de Groot N.N."/>
        </authorList>
    </citation>
    <scope>NUCLEOTIDE SEQUENCE [LARGE SCALE GENOMIC DNA]</scope>
    <source>
        <strain evidence="1 2">CGMCC 1.5382</strain>
    </source>
</reference>
<organism evidence="1 2">
    <name type="scientific">Cryobacterium psychrotolerans</name>
    <dbReference type="NCBI Taxonomy" id="386301"/>
    <lineage>
        <taxon>Bacteria</taxon>
        <taxon>Bacillati</taxon>
        <taxon>Actinomycetota</taxon>
        <taxon>Actinomycetes</taxon>
        <taxon>Micrococcales</taxon>
        <taxon>Microbacteriaceae</taxon>
        <taxon>Cryobacterium</taxon>
    </lineage>
</organism>
<accession>A0A1G9CIM6</accession>
<protein>
    <submittedName>
        <fullName evidence="1">Uncharacterized protein</fullName>
    </submittedName>
</protein>
<dbReference type="AlphaFoldDB" id="A0A1G9CIM6"/>
<dbReference type="STRING" id="386301.SAMN05216282_10771"/>
<proteinExistence type="predicted"/>
<keyword evidence="2" id="KW-1185">Reference proteome</keyword>